<accession>A0A9D7K2E5</accession>
<reference evidence="4" key="1">
    <citation type="submission" date="2020-10" db="EMBL/GenBank/DDBJ databases">
        <title>Connecting structure to function with the recovery of over 1000 high-quality activated sludge metagenome-assembled genomes encoding full-length rRNA genes using long-read sequencing.</title>
        <authorList>
            <person name="Singleton C.M."/>
            <person name="Petriglieri F."/>
            <person name="Kristensen J.M."/>
            <person name="Kirkegaard R.H."/>
            <person name="Michaelsen T.Y."/>
            <person name="Andersen M.H."/>
            <person name="Karst S.M."/>
            <person name="Dueholm M.S."/>
            <person name="Nielsen P.H."/>
            <person name="Albertsen M."/>
        </authorList>
    </citation>
    <scope>NUCLEOTIDE SEQUENCE</scope>
    <source>
        <strain evidence="4">Hirt_18-Q3-R61-65_BATAC.395</strain>
    </source>
</reference>
<evidence type="ECO:0000259" key="3">
    <source>
        <dbReference type="PROSITE" id="PS51087"/>
    </source>
</evidence>
<dbReference type="InterPro" id="IPR023065">
    <property type="entry name" value="Uncharacterised_ApaG"/>
</dbReference>
<dbReference type="EMBL" id="JADJUC010000010">
    <property type="protein sequence ID" value="MBK8524536.1"/>
    <property type="molecule type" value="Genomic_DNA"/>
</dbReference>
<feature type="domain" description="ApaG" evidence="3">
    <location>
        <begin position="3"/>
        <end position="127"/>
    </location>
</feature>
<name>A0A9D7K2E5_9PROT</name>
<dbReference type="GO" id="GO:0070987">
    <property type="term" value="P:error-free translesion synthesis"/>
    <property type="evidence" value="ECO:0007669"/>
    <property type="project" value="TreeGrafter"/>
</dbReference>
<dbReference type="InterPro" id="IPR007474">
    <property type="entry name" value="ApaG_domain"/>
</dbReference>
<dbReference type="Pfam" id="PF04379">
    <property type="entry name" value="DUF525"/>
    <property type="match status" value="1"/>
</dbReference>
<evidence type="ECO:0000256" key="2">
    <source>
        <dbReference type="HAMAP-Rule" id="MF_00791"/>
    </source>
</evidence>
<evidence type="ECO:0000313" key="4">
    <source>
        <dbReference type="EMBL" id="MBK8524536.1"/>
    </source>
</evidence>
<dbReference type="InterPro" id="IPR036767">
    <property type="entry name" value="ApaG_sf"/>
</dbReference>
<organism evidence="4 5">
    <name type="scientific">Candidatus Proximibacter danicus</name>
    <dbReference type="NCBI Taxonomy" id="2954365"/>
    <lineage>
        <taxon>Bacteria</taxon>
        <taxon>Pseudomonadati</taxon>
        <taxon>Pseudomonadota</taxon>
        <taxon>Betaproteobacteria</taxon>
        <taxon>Candidatus Proximibacter</taxon>
    </lineage>
</organism>
<dbReference type="Gene3D" id="2.60.40.1470">
    <property type="entry name" value="ApaG domain"/>
    <property type="match status" value="1"/>
</dbReference>
<comment type="caution">
    <text evidence="4">The sequence shown here is derived from an EMBL/GenBank/DDBJ whole genome shotgun (WGS) entry which is preliminary data.</text>
</comment>
<evidence type="ECO:0000313" key="5">
    <source>
        <dbReference type="Proteomes" id="UP000886689"/>
    </source>
</evidence>
<dbReference type="PROSITE" id="PS51087">
    <property type="entry name" value="APAG"/>
    <property type="match status" value="1"/>
</dbReference>
<dbReference type="PANTHER" id="PTHR14289:SF16">
    <property type="entry name" value="POLYMERASE DELTA-INTERACTING PROTEIN 2"/>
    <property type="match status" value="1"/>
</dbReference>
<dbReference type="NCBIfam" id="NF003967">
    <property type="entry name" value="PRK05461.1"/>
    <property type="match status" value="1"/>
</dbReference>
<evidence type="ECO:0000256" key="1">
    <source>
        <dbReference type="ARBA" id="ARBA00017693"/>
    </source>
</evidence>
<proteinExistence type="inferred from homology"/>
<dbReference type="Proteomes" id="UP000886689">
    <property type="component" value="Unassembled WGS sequence"/>
</dbReference>
<gene>
    <name evidence="2 4" type="primary">apaG</name>
    <name evidence="4" type="ORF">IPL58_10745</name>
</gene>
<protein>
    <recommendedName>
        <fullName evidence="1 2">Protein ApaG</fullName>
    </recommendedName>
</protein>
<dbReference type="PANTHER" id="PTHR14289">
    <property type="entry name" value="F-BOX ONLY PROTEIN 3"/>
    <property type="match status" value="1"/>
</dbReference>
<dbReference type="SUPFAM" id="SSF110069">
    <property type="entry name" value="ApaG-like"/>
    <property type="match status" value="1"/>
</dbReference>
<dbReference type="AlphaFoldDB" id="A0A9D7K2E5"/>
<sequence>MSTDKKYAIAVTSAPEFIADQSDPENDHYVFAYTMTIRNTGSVPAQLVSRHWVITDAEEETQEVRGLGVVGHQPLLQPGESFQYTSGCALPTPVGTMRGTYQMIAEDGTHFEADIPEFTLAVPRVLH</sequence>
<dbReference type="HAMAP" id="MF_00791">
    <property type="entry name" value="ApaG"/>
    <property type="match status" value="1"/>
</dbReference>